<evidence type="ECO:0000256" key="6">
    <source>
        <dbReference type="SAM" id="Phobius"/>
    </source>
</evidence>
<dbReference type="InterPro" id="IPR018499">
    <property type="entry name" value="Tetraspanin/Peripherin"/>
</dbReference>
<name>A0A195F9L2_9HYME</name>
<keyword evidence="2 6" id="KW-0812">Transmembrane</keyword>
<feature type="transmembrane region" description="Helical" evidence="6">
    <location>
        <begin position="27"/>
        <end position="45"/>
    </location>
</feature>
<evidence type="ECO:0000256" key="1">
    <source>
        <dbReference type="ARBA" id="ARBA00004141"/>
    </source>
</evidence>
<comment type="subcellular location">
    <subcellularLocation>
        <location evidence="1">Membrane</location>
        <topology evidence="1">Multi-pass membrane protein</topology>
    </subcellularLocation>
</comment>
<dbReference type="PANTHER" id="PTHR19282">
    <property type="entry name" value="TETRASPANIN"/>
    <property type="match status" value="1"/>
</dbReference>
<feature type="region of interest" description="Disordered" evidence="5">
    <location>
        <begin position="244"/>
        <end position="266"/>
    </location>
</feature>
<gene>
    <name evidence="7" type="ORF">ALC56_08530</name>
</gene>
<evidence type="ECO:0000313" key="7">
    <source>
        <dbReference type="EMBL" id="KYN36739.1"/>
    </source>
</evidence>
<evidence type="ECO:0000256" key="3">
    <source>
        <dbReference type="ARBA" id="ARBA00022989"/>
    </source>
</evidence>
<keyword evidence="3 6" id="KW-1133">Transmembrane helix</keyword>
<sequence>MRRDENKNEIETDTDDDELFSESDETISTRNISVMAIIIAIWMLTDANFTSRLLSQELFIIILLILGVYVSLVAFTGIIGMIKEKDNIMLCYLICQSIALCAIFICLTMSFPFFDLIAKKIRNDMVYSMEYYQHLESAMIGFDNTHKYLKCCGIKSPKDWLDHHMSIPQSCCSDVQFEECMKQMREEVSYKSGCLKGSYMVVKSYIQSAAISMLVIFPLMVNQYLLLSCLRGISEGGMRLDDRARSRGRLPEKRNDEQRAGPEQELVLDRGLKLPRQHDTVKEAVKTA</sequence>
<dbReference type="STRING" id="34720.A0A195F9L2"/>
<protein>
    <submittedName>
        <fullName evidence="7">CD63 antigen</fullName>
    </submittedName>
</protein>
<accession>A0A195F9L2</accession>
<dbReference type="EMBL" id="KQ981727">
    <property type="protein sequence ID" value="KYN36739.1"/>
    <property type="molecule type" value="Genomic_DNA"/>
</dbReference>
<dbReference type="Gene3D" id="1.10.1450.10">
    <property type="entry name" value="Tetraspanin"/>
    <property type="match status" value="1"/>
</dbReference>
<dbReference type="Pfam" id="PF00335">
    <property type="entry name" value="Tetraspanin"/>
    <property type="match status" value="1"/>
</dbReference>
<evidence type="ECO:0000256" key="2">
    <source>
        <dbReference type="ARBA" id="ARBA00022692"/>
    </source>
</evidence>
<evidence type="ECO:0000313" key="8">
    <source>
        <dbReference type="Proteomes" id="UP000078541"/>
    </source>
</evidence>
<reference evidence="7 8" key="1">
    <citation type="submission" date="2016-03" db="EMBL/GenBank/DDBJ databases">
        <title>Trachymyrmex septentrionalis WGS genome.</title>
        <authorList>
            <person name="Nygaard S."/>
            <person name="Hu H."/>
            <person name="Boomsma J."/>
            <person name="Zhang G."/>
        </authorList>
    </citation>
    <scope>NUCLEOTIDE SEQUENCE [LARGE SCALE GENOMIC DNA]</scope>
    <source>
        <strain evidence="7">Tsep2-gDNA-1</strain>
        <tissue evidence="7">Whole body</tissue>
    </source>
</reference>
<dbReference type="AlphaFoldDB" id="A0A195F9L2"/>
<dbReference type="PANTHER" id="PTHR19282:SF544">
    <property type="entry name" value="TETRASPANIN"/>
    <property type="match status" value="1"/>
</dbReference>
<evidence type="ECO:0000256" key="5">
    <source>
        <dbReference type="SAM" id="MobiDB-lite"/>
    </source>
</evidence>
<keyword evidence="8" id="KW-1185">Reference proteome</keyword>
<feature type="transmembrane region" description="Helical" evidence="6">
    <location>
        <begin position="57"/>
        <end position="82"/>
    </location>
</feature>
<proteinExistence type="predicted"/>
<dbReference type="InterPro" id="IPR008952">
    <property type="entry name" value="Tetraspanin_EC2_sf"/>
</dbReference>
<dbReference type="GO" id="GO:0005886">
    <property type="term" value="C:plasma membrane"/>
    <property type="evidence" value="ECO:0007669"/>
    <property type="project" value="TreeGrafter"/>
</dbReference>
<organism evidence="7 8">
    <name type="scientific">Trachymyrmex septentrionalis</name>
    <dbReference type="NCBI Taxonomy" id="34720"/>
    <lineage>
        <taxon>Eukaryota</taxon>
        <taxon>Metazoa</taxon>
        <taxon>Ecdysozoa</taxon>
        <taxon>Arthropoda</taxon>
        <taxon>Hexapoda</taxon>
        <taxon>Insecta</taxon>
        <taxon>Pterygota</taxon>
        <taxon>Neoptera</taxon>
        <taxon>Endopterygota</taxon>
        <taxon>Hymenoptera</taxon>
        <taxon>Apocrita</taxon>
        <taxon>Aculeata</taxon>
        <taxon>Formicoidea</taxon>
        <taxon>Formicidae</taxon>
        <taxon>Myrmicinae</taxon>
        <taxon>Trachymyrmex</taxon>
    </lineage>
</organism>
<dbReference type="SUPFAM" id="SSF48652">
    <property type="entry name" value="Tetraspanin"/>
    <property type="match status" value="1"/>
</dbReference>
<dbReference type="CDD" id="cd03127">
    <property type="entry name" value="tetraspanin_LEL"/>
    <property type="match status" value="1"/>
</dbReference>
<evidence type="ECO:0000256" key="4">
    <source>
        <dbReference type="ARBA" id="ARBA00023136"/>
    </source>
</evidence>
<feature type="transmembrane region" description="Helical" evidence="6">
    <location>
        <begin position="89"/>
        <end position="114"/>
    </location>
</feature>
<keyword evidence="4 6" id="KW-0472">Membrane</keyword>
<dbReference type="Proteomes" id="UP000078541">
    <property type="component" value="Unassembled WGS sequence"/>
</dbReference>